<evidence type="ECO:0000256" key="1">
    <source>
        <dbReference type="ARBA" id="ARBA00004651"/>
    </source>
</evidence>
<dbReference type="AlphaFoldDB" id="A0A0M3TTU8"/>
<dbReference type="PANTHER" id="PTHR30213:SF0">
    <property type="entry name" value="UPF0761 MEMBRANE PROTEIN YIHY"/>
    <property type="match status" value="1"/>
</dbReference>
<keyword evidence="8" id="KW-1185">Reference proteome</keyword>
<feature type="transmembrane region" description="Helical" evidence="6">
    <location>
        <begin position="85"/>
        <end position="102"/>
    </location>
</feature>
<dbReference type="KEGG" id="tho:SP60_00150"/>
<dbReference type="PIRSF" id="PIRSF035875">
    <property type="entry name" value="RNase_BN"/>
    <property type="match status" value="1"/>
</dbReference>
<dbReference type="InterPro" id="IPR017039">
    <property type="entry name" value="Virul_fac_BrkB"/>
</dbReference>
<keyword evidence="3 6" id="KW-0812">Transmembrane</keyword>
<feature type="transmembrane region" description="Helical" evidence="6">
    <location>
        <begin position="20"/>
        <end position="47"/>
    </location>
</feature>
<evidence type="ECO:0000256" key="3">
    <source>
        <dbReference type="ARBA" id="ARBA00022692"/>
    </source>
</evidence>
<organism evidence="7 8">
    <name type="scientific">Candidatus Thioglobus autotrophicus</name>
    <dbReference type="NCBI Taxonomy" id="1705394"/>
    <lineage>
        <taxon>Bacteria</taxon>
        <taxon>Pseudomonadati</taxon>
        <taxon>Pseudomonadota</taxon>
        <taxon>Gammaproteobacteria</taxon>
        <taxon>Candidatus Pseudothioglobaceae</taxon>
        <taxon>Candidatus Thioglobus</taxon>
    </lineage>
</organism>
<dbReference type="Proteomes" id="UP000058020">
    <property type="component" value="Chromosome"/>
</dbReference>
<evidence type="ECO:0000256" key="4">
    <source>
        <dbReference type="ARBA" id="ARBA00022989"/>
    </source>
</evidence>
<accession>A0A0M3TTU8</accession>
<dbReference type="STRING" id="1705394.SP60_00150"/>
<keyword evidence="2" id="KW-1003">Cell membrane</keyword>
<dbReference type="EMBL" id="CP010552">
    <property type="protein sequence ID" value="ALE51805.1"/>
    <property type="molecule type" value="Genomic_DNA"/>
</dbReference>
<feature type="transmembrane region" description="Helical" evidence="6">
    <location>
        <begin position="122"/>
        <end position="148"/>
    </location>
</feature>
<keyword evidence="5 6" id="KW-0472">Membrane</keyword>
<evidence type="ECO:0000256" key="5">
    <source>
        <dbReference type="ARBA" id="ARBA00023136"/>
    </source>
</evidence>
<feature type="transmembrane region" description="Helical" evidence="6">
    <location>
        <begin position="160"/>
        <end position="180"/>
    </location>
</feature>
<dbReference type="NCBIfam" id="TIGR00765">
    <property type="entry name" value="yihY_not_rbn"/>
    <property type="match status" value="1"/>
</dbReference>
<feature type="transmembrane region" description="Helical" evidence="6">
    <location>
        <begin position="192"/>
        <end position="215"/>
    </location>
</feature>
<evidence type="ECO:0000256" key="6">
    <source>
        <dbReference type="SAM" id="Phobius"/>
    </source>
</evidence>
<evidence type="ECO:0000313" key="8">
    <source>
        <dbReference type="Proteomes" id="UP000058020"/>
    </source>
</evidence>
<dbReference type="RefSeq" id="WP_053950716.1">
    <property type="nucleotide sequence ID" value="NZ_CP010552.1"/>
</dbReference>
<sequence length="263" mass="29906">MIKAVLRRFVKRQSFDSASILSFSSLFALVPGLALGLSVFSLSPYFAELQQSLEQFLFTQLLPQNHSAAQTYIQQFINQAQSLKGVSSGFLVFAVMLLLFEIDKRINLIWHDVHHRHWMKGLVSYLFVLFLGPIFLAASIFLSSYVAASDVFNQLPMINYAPVFTPLILSSVGFSILYYAVPLEKVRYINALKAGVIAAILLEVIKYAMFLYIQYFPIYELIYGTLSVLMLLMLWIYLAWLIVLLGASFCYCFENKAINEQLA</sequence>
<comment type="subcellular location">
    <subcellularLocation>
        <location evidence="1">Cell membrane</location>
        <topology evidence="1">Multi-pass membrane protein</topology>
    </subcellularLocation>
</comment>
<protein>
    <submittedName>
        <fullName evidence="7">Uncharacterized protein</fullName>
    </submittedName>
</protein>
<dbReference type="GO" id="GO:0005886">
    <property type="term" value="C:plasma membrane"/>
    <property type="evidence" value="ECO:0007669"/>
    <property type="project" value="UniProtKB-SubCell"/>
</dbReference>
<reference evidence="7 8" key="1">
    <citation type="journal article" date="2015" name="Genome Announc.">
        <title>Genome Sequence of 'Candidatus Thioglobus autotrophica' Strain EF1, a Chemoautotroph from the SUP05 Clade of Marine Gammaproteobacteria.</title>
        <authorList>
            <person name="Shah V."/>
            <person name="Morris R.M."/>
        </authorList>
    </citation>
    <scope>NUCLEOTIDE SEQUENCE [LARGE SCALE GENOMIC DNA]</scope>
    <source>
        <strain evidence="7 8">EF1</strain>
    </source>
</reference>
<dbReference type="PANTHER" id="PTHR30213">
    <property type="entry name" value="INNER MEMBRANE PROTEIN YHJD"/>
    <property type="match status" value="1"/>
</dbReference>
<feature type="transmembrane region" description="Helical" evidence="6">
    <location>
        <begin position="221"/>
        <end position="253"/>
    </location>
</feature>
<dbReference type="Pfam" id="PF03631">
    <property type="entry name" value="Virul_fac_BrkB"/>
    <property type="match status" value="1"/>
</dbReference>
<name>A0A0M3TTU8_9GAMM</name>
<keyword evidence="4 6" id="KW-1133">Transmembrane helix</keyword>
<evidence type="ECO:0000256" key="2">
    <source>
        <dbReference type="ARBA" id="ARBA00022475"/>
    </source>
</evidence>
<proteinExistence type="predicted"/>
<gene>
    <name evidence="7" type="ORF">SP60_00150</name>
</gene>
<dbReference type="OrthoDB" id="9808671at2"/>
<evidence type="ECO:0000313" key="7">
    <source>
        <dbReference type="EMBL" id="ALE51805.1"/>
    </source>
</evidence>